<dbReference type="EMBL" id="JABANM010032308">
    <property type="protein sequence ID" value="KAF4703146.1"/>
    <property type="molecule type" value="Genomic_DNA"/>
</dbReference>
<feature type="non-terminal residue" evidence="3">
    <location>
        <position position="1"/>
    </location>
</feature>
<evidence type="ECO:0000313" key="4">
    <source>
        <dbReference type="Proteomes" id="UP000574390"/>
    </source>
</evidence>
<name>A0A7J6Q610_PEROL</name>
<feature type="region of interest" description="Disordered" evidence="2">
    <location>
        <begin position="1"/>
        <end position="28"/>
    </location>
</feature>
<evidence type="ECO:0000256" key="2">
    <source>
        <dbReference type="SAM" id="MobiDB-lite"/>
    </source>
</evidence>
<accession>A0A7J6Q610</accession>
<reference evidence="3 4" key="1">
    <citation type="submission" date="2020-04" db="EMBL/GenBank/DDBJ databases">
        <title>Perkinsus olseni comparative genomics.</title>
        <authorList>
            <person name="Bogema D.R."/>
        </authorList>
    </citation>
    <scope>NUCLEOTIDE SEQUENCE [LARGE SCALE GENOMIC DNA]</scope>
    <source>
        <strain evidence="3">ATCC PRA-205</strain>
    </source>
</reference>
<proteinExistence type="inferred from homology"/>
<protein>
    <submittedName>
        <fullName evidence="3">Uncharacterized protein</fullName>
    </submittedName>
</protein>
<comment type="caution">
    <text evidence="3">The sequence shown here is derived from an EMBL/GenBank/DDBJ whole genome shotgun (WGS) entry which is preliminary data.</text>
</comment>
<feature type="non-terminal residue" evidence="3">
    <location>
        <position position="138"/>
    </location>
</feature>
<evidence type="ECO:0000313" key="3">
    <source>
        <dbReference type="EMBL" id="KAF4703146.1"/>
    </source>
</evidence>
<evidence type="ECO:0000256" key="1">
    <source>
        <dbReference type="ARBA" id="ARBA00006545"/>
    </source>
</evidence>
<sequence length="138" mass="14729">PGTTTTASTGVASQPRGSSTDPDTSSSRVQLSMTLELEGIGISLIDSAPEELLYASAKRILLSVKRAGGPSTDSTVQLSVGRVQVDNHVKDGYFKTLLHTKGTTSSRRALEDLLPVMAEPSFQVGMVLMPGNQWRNIR</sequence>
<dbReference type="AlphaFoldDB" id="A0A7J6Q610"/>
<organism evidence="3 4">
    <name type="scientific">Perkinsus olseni</name>
    <name type="common">Perkinsus atlanticus</name>
    <dbReference type="NCBI Taxonomy" id="32597"/>
    <lineage>
        <taxon>Eukaryota</taxon>
        <taxon>Sar</taxon>
        <taxon>Alveolata</taxon>
        <taxon>Perkinsozoa</taxon>
        <taxon>Perkinsea</taxon>
        <taxon>Perkinsida</taxon>
        <taxon>Perkinsidae</taxon>
        <taxon>Perkinsus</taxon>
    </lineage>
</organism>
<dbReference type="PANTHER" id="PTHR16166:SF93">
    <property type="entry name" value="INTERMEMBRANE LIPID TRANSFER PROTEIN VPS13"/>
    <property type="match status" value="1"/>
</dbReference>
<dbReference type="InterPro" id="IPR026847">
    <property type="entry name" value="VPS13"/>
</dbReference>
<gene>
    <name evidence="3" type="ORF">FOZ62_012496</name>
</gene>
<feature type="compositionally biased region" description="Polar residues" evidence="2">
    <location>
        <begin position="15"/>
        <end position="28"/>
    </location>
</feature>
<dbReference type="Proteomes" id="UP000574390">
    <property type="component" value="Unassembled WGS sequence"/>
</dbReference>
<dbReference type="PANTHER" id="PTHR16166">
    <property type="entry name" value="VACUOLAR PROTEIN SORTING-ASSOCIATED PROTEIN VPS13"/>
    <property type="match status" value="1"/>
</dbReference>
<comment type="similarity">
    <text evidence="1">Belongs to the VPS13 family.</text>
</comment>
<dbReference type="GO" id="GO:0006623">
    <property type="term" value="P:protein targeting to vacuole"/>
    <property type="evidence" value="ECO:0007669"/>
    <property type="project" value="TreeGrafter"/>
</dbReference>
<feature type="compositionally biased region" description="Low complexity" evidence="2">
    <location>
        <begin position="1"/>
        <end position="13"/>
    </location>
</feature>
<dbReference type="GO" id="GO:0045053">
    <property type="term" value="P:protein retention in Golgi apparatus"/>
    <property type="evidence" value="ECO:0007669"/>
    <property type="project" value="TreeGrafter"/>
</dbReference>